<comment type="caution">
    <text evidence="1">The sequence shown here is derived from an EMBL/GenBank/DDBJ whole genome shotgun (WGS) entry which is preliminary data.</text>
</comment>
<reference evidence="1" key="1">
    <citation type="submission" date="2024-09" db="EMBL/GenBank/DDBJ databases">
        <title>Black Yeasts Isolated from many extreme environments.</title>
        <authorList>
            <person name="Coleine C."/>
            <person name="Stajich J.E."/>
            <person name="Selbmann L."/>
        </authorList>
    </citation>
    <scope>NUCLEOTIDE SEQUENCE</scope>
    <source>
        <strain evidence="1">CCFEE 5737</strain>
    </source>
</reference>
<organism evidence="1 2">
    <name type="scientific">Coniosporium uncinatum</name>
    <dbReference type="NCBI Taxonomy" id="93489"/>
    <lineage>
        <taxon>Eukaryota</taxon>
        <taxon>Fungi</taxon>
        <taxon>Dikarya</taxon>
        <taxon>Ascomycota</taxon>
        <taxon>Pezizomycotina</taxon>
        <taxon>Dothideomycetes</taxon>
        <taxon>Dothideomycetes incertae sedis</taxon>
        <taxon>Coniosporium</taxon>
    </lineage>
</organism>
<sequence>MQLIETGTLFDVIRDMRKPLAHQRGLSMPLAKRYFYQLASAVRYLHEDMQVVHRDIKLENCLLDMSAPNAKAEGGNILLCDFGMAEYVTNEMMSPSPYSEPREHLMGPTDGSTIVAGSLQYLAPESIKAAVPYTNPTVDIWALGVCLYLFLTAEYPYQSQFEPQLLTLIANGDWDHEKVRNAPAFKDEASSAGVGEVLALLEGCFEMDPA</sequence>
<gene>
    <name evidence="1" type="ORF">LTS18_001300</name>
</gene>
<name>A0ACC3DEU8_9PEZI</name>
<feature type="non-terminal residue" evidence="1">
    <location>
        <position position="210"/>
    </location>
</feature>
<evidence type="ECO:0000313" key="2">
    <source>
        <dbReference type="Proteomes" id="UP001186974"/>
    </source>
</evidence>
<dbReference type="EMBL" id="JAWDJW010005612">
    <property type="protein sequence ID" value="KAK3067117.1"/>
    <property type="molecule type" value="Genomic_DNA"/>
</dbReference>
<dbReference type="Proteomes" id="UP001186974">
    <property type="component" value="Unassembled WGS sequence"/>
</dbReference>
<evidence type="ECO:0000313" key="1">
    <source>
        <dbReference type="EMBL" id="KAK3067117.1"/>
    </source>
</evidence>
<accession>A0ACC3DEU8</accession>
<keyword evidence="2" id="KW-1185">Reference proteome</keyword>
<proteinExistence type="predicted"/>
<protein>
    <submittedName>
        <fullName evidence="1">Uncharacterized protein</fullName>
    </submittedName>
</protein>